<dbReference type="GO" id="GO:0046872">
    <property type="term" value="F:metal ion binding"/>
    <property type="evidence" value="ECO:0007669"/>
    <property type="project" value="UniProtKB-KW"/>
</dbReference>
<keyword evidence="4" id="KW-0963">Cytoplasm</keyword>
<dbReference type="GO" id="GO:0002949">
    <property type="term" value="P:tRNA threonylcarbamoyladenosine modification"/>
    <property type="evidence" value="ECO:0007669"/>
    <property type="project" value="InterPro"/>
</dbReference>
<dbReference type="Pfam" id="PF02367">
    <property type="entry name" value="TsaE"/>
    <property type="match status" value="1"/>
</dbReference>
<evidence type="ECO:0000313" key="12">
    <source>
        <dbReference type="EMBL" id="CAB4740075.1"/>
    </source>
</evidence>
<evidence type="ECO:0000256" key="7">
    <source>
        <dbReference type="ARBA" id="ARBA00022741"/>
    </source>
</evidence>
<dbReference type="Gene3D" id="3.40.50.300">
    <property type="entry name" value="P-loop containing nucleotide triphosphate hydrolases"/>
    <property type="match status" value="1"/>
</dbReference>
<dbReference type="GO" id="GO:0005737">
    <property type="term" value="C:cytoplasm"/>
    <property type="evidence" value="ECO:0007669"/>
    <property type="project" value="UniProtKB-SubCell"/>
</dbReference>
<dbReference type="EMBL" id="CAFBOL010000050">
    <property type="protein sequence ID" value="CAB4996837.1"/>
    <property type="molecule type" value="Genomic_DNA"/>
</dbReference>
<dbReference type="PANTHER" id="PTHR33540:SF2">
    <property type="entry name" value="TRNA THREONYLCARBAMOYLADENOSINE BIOSYNTHESIS PROTEIN TSAE"/>
    <property type="match status" value="1"/>
</dbReference>
<comment type="subcellular location">
    <subcellularLocation>
        <location evidence="1">Cytoplasm</location>
    </subcellularLocation>
</comment>
<keyword evidence="9" id="KW-0460">Magnesium</keyword>
<keyword evidence="7" id="KW-0547">Nucleotide-binding</keyword>
<evidence type="ECO:0000256" key="5">
    <source>
        <dbReference type="ARBA" id="ARBA00022694"/>
    </source>
</evidence>
<dbReference type="InterPro" id="IPR027417">
    <property type="entry name" value="P-loop_NTPase"/>
</dbReference>
<sequence length="162" mass="17450">MLHLRASTLADTNAIAAALAELSRTGDLIVLAGEMGAGKTAFAKAFGASLGVTEPITSPTYTLVHSYDAGRITLHHADVYRLSTHHEVSDLALNELLESDGIVLVEWGDVVGRALGDHLLVRLEHGDTDESEEMRSITLDATGRAWAVRWDRIEAAVTRFAC</sequence>
<evidence type="ECO:0000256" key="6">
    <source>
        <dbReference type="ARBA" id="ARBA00022723"/>
    </source>
</evidence>
<evidence type="ECO:0000256" key="10">
    <source>
        <dbReference type="ARBA" id="ARBA00032441"/>
    </source>
</evidence>
<evidence type="ECO:0000313" key="11">
    <source>
        <dbReference type="EMBL" id="CAB4365352.1"/>
    </source>
</evidence>
<comment type="similarity">
    <text evidence="2">Belongs to the TsaE family.</text>
</comment>
<evidence type="ECO:0000256" key="2">
    <source>
        <dbReference type="ARBA" id="ARBA00007599"/>
    </source>
</evidence>
<gene>
    <name evidence="12" type="ORF">UFOPK2656_02828</name>
    <name evidence="13" type="ORF">UFOPK3267_02910</name>
    <name evidence="14" type="ORF">UFOPK3651_03029</name>
    <name evidence="15" type="ORF">UFOPK3931_01856</name>
    <name evidence="11" type="ORF">UFOPK4189_03098</name>
</gene>
<proteinExistence type="inferred from homology"/>
<evidence type="ECO:0000313" key="13">
    <source>
        <dbReference type="EMBL" id="CAB4853379.1"/>
    </source>
</evidence>
<dbReference type="SUPFAM" id="SSF52540">
    <property type="entry name" value="P-loop containing nucleoside triphosphate hydrolases"/>
    <property type="match status" value="1"/>
</dbReference>
<keyword evidence="5" id="KW-0819">tRNA processing</keyword>
<name>A0A6J7CAU5_9ZZZZ</name>
<evidence type="ECO:0000256" key="8">
    <source>
        <dbReference type="ARBA" id="ARBA00022840"/>
    </source>
</evidence>
<dbReference type="PANTHER" id="PTHR33540">
    <property type="entry name" value="TRNA THREONYLCARBAMOYLADENOSINE BIOSYNTHESIS PROTEIN TSAE"/>
    <property type="match status" value="1"/>
</dbReference>
<protein>
    <recommendedName>
        <fullName evidence="3">tRNA threonylcarbamoyladenosine biosynthesis protein TsaE</fullName>
    </recommendedName>
    <alternativeName>
        <fullName evidence="10">t(6)A37 threonylcarbamoyladenosine biosynthesis protein TsaE</fullName>
    </alternativeName>
</protein>
<dbReference type="EMBL" id="CAFBIY010000247">
    <property type="protein sequence ID" value="CAB4853379.1"/>
    <property type="molecule type" value="Genomic_DNA"/>
</dbReference>
<dbReference type="AlphaFoldDB" id="A0A6J7CAU5"/>
<keyword evidence="8" id="KW-0067">ATP-binding</keyword>
<accession>A0A6J7CAU5</accession>
<dbReference type="EMBL" id="CAEZYF010000024">
    <property type="protein sequence ID" value="CAB4740075.1"/>
    <property type="molecule type" value="Genomic_DNA"/>
</dbReference>
<evidence type="ECO:0000313" key="14">
    <source>
        <dbReference type="EMBL" id="CAB4953691.1"/>
    </source>
</evidence>
<evidence type="ECO:0000313" key="15">
    <source>
        <dbReference type="EMBL" id="CAB4996837.1"/>
    </source>
</evidence>
<evidence type="ECO:0000256" key="1">
    <source>
        <dbReference type="ARBA" id="ARBA00004496"/>
    </source>
</evidence>
<organism evidence="13">
    <name type="scientific">freshwater metagenome</name>
    <dbReference type="NCBI Taxonomy" id="449393"/>
    <lineage>
        <taxon>unclassified sequences</taxon>
        <taxon>metagenomes</taxon>
        <taxon>ecological metagenomes</taxon>
    </lineage>
</organism>
<evidence type="ECO:0000256" key="4">
    <source>
        <dbReference type="ARBA" id="ARBA00022490"/>
    </source>
</evidence>
<dbReference type="InterPro" id="IPR003442">
    <property type="entry name" value="T6A_TsaE"/>
</dbReference>
<reference evidence="13" key="1">
    <citation type="submission" date="2020-05" db="EMBL/GenBank/DDBJ databases">
        <authorList>
            <person name="Chiriac C."/>
            <person name="Salcher M."/>
            <person name="Ghai R."/>
            <person name="Kavagutti S V."/>
        </authorList>
    </citation>
    <scope>NUCLEOTIDE SEQUENCE</scope>
</reference>
<dbReference type="GO" id="GO:0005524">
    <property type="term" value="F:ATP binding"/>
    <property type="evidence" value="ECO:0007669"/>
    <property type="project" value="UniProtKB-KW"/>
</dbReference>
<evidence type="ECO:0000256" key="3">
    <source>
        <dbReference type="ARBA" id="ARBA00019010"/>
    </source>
</evidence>
<dbReference type="NCBIfam" id="TIGR00150">
    <property type="entry name" value="T6A_YjeE"/>
    <property type="match status" value="1"/>
</dbReference>
<dbReference type="EMBL" id="CAESGF010000029">
    <property type="protein sequence ID" value="CAB4365352.1"/>
    <property type="molecule type" value="Genomic_DNA"/>
</dbReference>
<dbReference type="EMBL" id="CAFBMT010000027">
    <property type="protein sequence ID" value="CAB4953691.1"/>
    <property type="molecule type" value="Genomic_DNA"/>
</dbReference>
<evidence type="ECO:0000256" key="9">
    <source>
        <dbReference type="ARBA" id="ARBA00022842"/>
    </source>
</evidence>
<keyword evidence="6" id="KW-0479">Metal-binding</keyword>